<keyword evidence="7" id="KW-1208">Phospholipid metabolism</keyword>
<dbReference type="InterPro" id="IPR001736">
    <property type="entry name" value="PLipase_D/transphosphatidylase"/>
</dbReference>
<name>A0A0A3AJ83_9PAST</name>
<accession>A0A0A3AJ83</accession>
<evidence type="ECO:0000256" key="4">
    <source>
        <dbReference type="ARBA" id="ARBA00022737"/>
    </source>
</evidence>
<proteinExistence type="inferred from homology"/>
<evidence type="ECO:0000256" key="2">
    <source>
        <dbReference type="ARBA" id="ARBA00022516"/>
    </source>
</evidence>
<evidence type="ECO:0000256" key="7">
    <source>
        <dbReference type="ARBA" id="ARBA00023264"/>
    </source>
</evidence>
<dbReference type="Proteomes" id="UP000030380">
    <property type="component" value="Unassembled WGS sequence"/>
</dbReference>
<dbReference type="PIRSF" id="PIRSF000850">
    <property type="entry name" value="Phospholipase_D_PSS"/>
    <property type="match status" value="1"/>
</dbReference>
<dbReference type="STRING" id="505317.OA57_11540"/>
<dbReference type="AlphaFoldDB" id="A0A0A3AJ83"/>
<dbReference type="CDD" id="cd09134">
    <property type="entry name" value="PLDc_PSS_G_neg_1"/>
    <property type="match status" value="1"/>
</dbReference>
<dbReference type="NCBIfam" id="NF006946">
    <property type="entry name" value="PRK09428.1"/>
    <property type="match status" value="1"/>
</dbReference>
<sequence length="455" mass="52786">MLNPKYYQSLHQLQSLPFLPQAAEDVEFIYTAADYKQHFIQLIRQAKQRIYITALYWQNDEAGQEILHELYQAKQHNPELDIRVFVDFHRAQRGLLGAETAQTNAEWYAEQRQKYGLSVDNDIVFYGVPINTRELFGVLHIKGSVFDDCVLYSGASINNVYLHQQDKYRYDRYQKILNPSLADSFVAFLNQHIIDSSAVQRLDQAVRKDKSIRPAIRHYRKKLSQQVAYPLASPVAFAAEQLLISPIFGLSNNNPLNTVIESLFGVVQQKLTICTPYFNFPRSLRLQLGALLKEGKAVEIIVGDKTANDFYLAPDKPFTMSAALPYLYETNLRNFCKKYRKMLANGQLSVRLWQHGENSYHLKGIWVDDHYILLTGNNLNPRAWRLDAENGILMIDPQQQLQPQLQQELAAIRRHTALVHHYRTLEKLQNYPPEVKKLLTRFRRLQADKIVKLIL</sequence>
<comment type="similarity">
    <text evidence="1">Belongs to the CDP-alcohol phosphatidyltransferase class-II family.</text>
</comment>
<feature type="domain" description="PLD phosphodiesterase" evidence="8">
    <location>
        <begin position="356"/>
        <end position="383"/>
    </location>
</feature>
<dbReference type="OrthoDB" id="8543662at2"/>
<dbReference type="InterPro" id="IPR025202">
    <property type="entry name" value="PLD-like_dom"/>
</dbReference>
<dbReference type="PANTHER" id="PTHR12586:SF1">
    <property type="entry name" value="CDP-DIACYLGLYCEROL--GLYCEROL-3-PHOSPHATE 3-PHOSPHATIDYLTRANSFERASE, MITOCHONDRIAL"/>
    <property type="match status" value="1"/>
</dbReference>
<dbReference type="PROSITE" id="PS50035">
    <property type="entry name" value="PLD"/>
    <property type="match status" value="1"/>
</dbReference>
<dbReference type="GO" id="GO:0032049">
    <property type="term" value="P:cardiolipin biosynthetic process"/>
    <property type="evidence" value="ECO:0007669"/>
    <property type="project" value="InterPro"/>
</dbReference>
<protein>
    <submittedName>
        <fullName evidence="9">Phosphatidylserine synthase</fullName>
        <ecNumber evidence="9">2.7.8.8</ecNumber>
    </submittedName>
</protein>
<gene>
    <name evidence="9" type="primary">pssA</name>
    <name evidence="9" type="ORF">OA57_11540</name>
</gene>
<evidence type="ECO:0000259" key="8">
    <source>
        <dbReference type="PROSITE" id="PS50035"/>
    </source>
</evidence>
<evidence type="ECO:0000313" key="9">
    <source>
        <dbReference type="EMBL" id="KGQ69463.1"/>
    </source>
</evidence>
<keyword evidence="4" id="KW-0677">Repeat</keyword>
<dbReference type="Gene3D" id="3.30.870.10">
    <property type="entry name" value="Endonuclease Chain A"/>
    <property type="match status" value="2"/>
</dbReference>
<keyword evidence="10" id="KW-1185">Reference proteome</keyword>
<dbReference type="SMART" id="SM00155">
    <property type="entry name" value="PLDc"/>
    <property type="match status" value="2"/>
</dbReference>
<dbReference type="PANTHER" id="PTHR12586">
    <property type="entry name" value="CDP-DIACYLGLYCEROL--SERINE O-PHOSPHATIDYLTRANSFERASE"/>
    <property type="match status" value="1"/>
</dbReference>
<dbReference type="EC" id="2.7.8.8" evidence="9"/>
<organism evidence="9 10">
    <name type="scientific">Chelonobacter oris</name>
    <dbReference type="NCBI Taxonomy" id="505317"/>
    <lineage>
        <taxon>Bacteria</taxon>
        <taxon>Pseudomonadati</taxon>
        <taxon>Pseudomonadota</taxon>
        <taxon>Gammaproteobacteria</taxon>
        <taxon>Pasteurellales</taxon>
        <taxon>Pasteurellaceae</taxon>
        <taxon>Chelonobacter</taxon>
    </lineage>
</organism>
<keyword evidence="6" id="KW-0594">Phospholipid biosynthesis</keyword>
<dbReference type="GO" id="GO:0003882">
    <property type="term" value="F:CDP-diacylglycerol-serine O-phosphatidyltransferase activity"/>
    <property type="evidence" value="ECO:0007669"/>
    <property type="project" value="UniProtKB-EC"/>
</dbReference>
<dbReference type="EMBL" id="JSUM01000020">
    <property type="protein sequence ID" value="KGQ69463.1"/>
    <property type="molecule type" value="Genomic_DNA"/>
</dbReference>
<reference evidence="9 10" key="1">
    <citation type="submission" date="2014-11" db="EMBL/GenBank/DDBJ databases">
        <title>Draft genome sequence of Chelonobacter oris 1662T, associated with respiratory disease in Hermann's Tortoises.</title>
        <authorList>
            <person name="Kudirkiene E."/>
            <person name="Hansen M.J."/>
            <person name="Bojesen A.M."/>
        </authorList>
    </citation>
    <scope>NUCLEOTIDE SEQUENCE [LARGE SCALE GENOMIC DNA]</scope>
    <source>
        <strain evidence="9 10">1662</strain>
    </source>
</reference>
<keyword evidence="3 9" id="KW-0808">Transferase</keyword>
<evidence type="ECO:0000256" key="6">
    <source>
        <dbReference type="ARBA" id="ARBA00023209"/>
    </source>
</evidence>
<evidence type="ECO:0000256" key="3">
    <source>
        <dbReference type="ARBA" id="ARBA00022679"/>
    </source>
</evidence>
<keyword evidence="5" id="KW-0443">Lipid metabolism</keyword>
<evidence type="ECO:0000256" key="1">
    <source>
        <dbReference type="ARBA" id="ARBA00010682"/>
    </source>
</evidence>
<dbReference type="GO" id="GO:0008444">
    <property type="term" value="F:CDP-diacylglycerol-glycerol-3-phosphate 3-phosphatidyltransferase activity"/>
    <property type="evidence" value="ECO:0007669"/>
    <property type="project" value="InterPro"/>
</dbReference>
<keyword evidence="2" id="KW-0444">Lipid biosynthesis</keyword>
<dbReference type="RefSeq" id="WP_034618026.1">
    <property type="nucleotide sequence ID" value="NZ_JSUM01000020.1"/>
</dbReference>
<dbReference type="GO" id="GO:0005829">
    <property type="term" value="C:cytosol"/>
    <property type="evidence" value="ECO:0007669"/>
    <property type="project" value="TreeGrafter"/>
</dbReference>
<evidence type="ECO:0000313" key="10">
    <source>
        <dbReference type="Proteomes" id="UP000030380"/>
    </source>
</evidence>
<dbReference type="SUPFAM" id="SSF56024">
    <property type="entry name" value="Phospholipase D/nuclease"/>
    <property type="match status" value="2"/>
</dbReference>
<dbReference type="Pfam" id="PF13091">
    <property type="entry name" value="PLDc_2"/>
    <property type="match status" value="1"/>
</dbReference>
<comment type="caution">
    <text evidence="9">The sequence shown here is derived from an EMBL/GenBank/DDBJ whole genome shotgun (WGS) entry which is preliminary data.</text>
</comment>
<dbReference type="InterPro" id="IPR016270">
    <property type="entry name" value="PGS1"/>
</dbReference>
<evidence type="ECO:0000256" key="5">
    <source>
        <dbReference type="ARBA" id="ARBA00023098"/>
    </source>
</evidence>